<dbReference type="GO" id="GO:0032991">
    <property type="term" value="C:protein-containing complex"/>
    <property type="evidence" value="ECO:0007669"/>
    <property type="project" value="TreeGrafter"/>
</dbReference>
<dbReference type="GO" id="GO:0005829">
    <property type="term" value="C:cytosol"/>
    <property type="evidence" value="ECO:0007669"/>
    <property type="project" value="TreeGrafter"/>
</dbReference>
<dbReference type="EMBL" id="GL377302">
    <property type="protein sequence ID" value="EFJ01592.1"/>
    <property type="molecule type" value="Genomic_DNA"/>
</dbReference>
<dbReference type="Proteomes" id="UP000007431">
    <property type="component" value="Unassembled WGS sequence"/>
</dbReference>
<keyword evidence="2" id="KW-1185">Reference proteome</keyword>
<evidence type="ECO:0000313" key="1">
    <source>
        <dbReference type="EMBL" id="EFJ01592.1"/>
    </source>
</evidence>
<accession>D8PP24</accession>
<dbReference type="eggNOG" id="KOG2793">
    <property type="taxonomic scope" value="Eukaryota"/>
</dbReference>
<protein>
    <recommendedName>
        <fullName evidence="3">Methyltransferase domain-containing protein</fullName>
    </recommendedName>
</protein>
<dbReference type="PANTHER" id="PTHR14614:SF161">
    <property type="match status" value="1"/>
</dbReference>
<dbReference type="GO" id="GO:0008757">
    <property type="term" value="F:S-adenosylmethionine-dependent methyltransferase activity"/>
    <property type="evidence" value="ECO:0007669"/>
    <property type="project" value="UniProtKB-ARBA"/>
</dbReference>
<dbReference type="SUPFAM" id="SSF53335">
    <property type="entry name" value="S-adenosyl-L-methionine-dependent methyltransferases"/>
    <property type="match status" value="1"/>
</dbReference>
<dbReference type="HOGENOM" id="CLU_039535_0_0_1"/>
<proteinExistence type="predicted"/>
<dbReference type="InterPro" id="IPR029063">
    <property type="entry name" value="SAM-dependent_MTases_sf"/>
</dbReference>
<dbReference type="OrthoDB" id="413520at2759"/>
<name>D8PP24_SCHCM</name>
<dbReference type="InterPro" id="IPR019410">
    <property type="entry name" value="Methyltransf_16"/>
</dbReference>
<dbReference type="RefSeq" id="XP_003036494.1">
    <property type="nucleotide sequence ID" value="XM_003036448.1"/>
</dbReference>
<dbReference type="AlphaFoldDB" id="D8PP24"/>
<dbReference type="OMA" id="KETPFWT"/>
<dbReference type="Gene3D" id="3.40.50.150">
    <property type="entry name" value="Vaccinia Virus protein VP39"/>
    <property type="match status" value="1"/>
</dbReference>
<gene>
    <name evidence="1" type="ORF">SCHCODRAFT_12573</name>
</gene>
<sequence length="322" mass="34913">MKPNFPDGLRITPSCNPFSAGHHSREDDAFGWSAQAEAIERYGIAGRVWEASYIMEEYLNPKAILDPPGIFAAENSIQTAENGMHDNATEDGSGSGAPKVILELGSGTGLLSARMAELASPEDLIIATDLPEVCPLIEKNIGSTIKRAACTVAVRPLAWGNAEHVEALRRGYFSSLSYKALTHVVCSDLVYFPELLAPLLRALLSVTTAPFIDRASPPTIAISYKVRSLVKESPFWSAFGLWFNFAPVFAKDSRGRWRRVGAIEGAGDDAMFLFVAQRKAESLNWPIPDSDEELLGGVGAEGTMSRKGDSTFESLLLMDISD</sequence>
<dbReference type="InParanoid" id="D8PP24"/>
<evidence type="ECO:0008006" key="3">
    <source>
        <dbReference type="Google" id="ProtNLM"/>
    </source>
</evidence>
<evidence type="ECO:0000313" key="2">
    <source>
        <dbReference type="Proteomes" id="UP000007431"/>
    </source>
</evidence>
<dbReference type="GeneID" id="9597470"/>
<organism evidence="2">
    <name type="scientific">Schizophyllum commune (strain H4-8 / FGSC 9210)</name>
    <name type="common">Split gill fungus</name>
    <dbReference type="NCBI Taxonomy" id="578458"/>
    <lineage>
        <taxon>Eukaryota</taxon>
        <taxon>Fungi</taxon>
        <taxon>Dikarya</taxon>
        <taxon>Basidiomycota</taxon>
        <taxon>Agaricomycotina</taxon>
        <taxon>Agaricomycetes</taxon>
        <taxon>Agaricomycetidae</taxon>
        <taxon>Agaricales</taxon>
        <taxon>Schizophyllaceae</taxon>
        <taxon>Schizophyllum</taxon>
    </lineage>
</organism>
<dbReference type="KEGG" id="scm:SCHCO_02621555"/>
<dbReference type="VEuPathDB" id="FungiDB:SCHCODRAFT_02621555"/>
<reference evidence="1 2" key="1">
    <citation type="journal article" date="2010" name="Nat. Biotechnol.">
        <title>Genome sequence of the model mushroom Schizophyllum commune.</title>
        <authorList>
            <person name="Ohm R.A."/>
            <person name="de Jong J.F."/>
            <person name="Lugones L.G."/>
            <person name="Aerts A."/>
            <person name="Kothe E."/>
            <person name="Stajich J.E."/>
            <person name="de Vries R.P."/>
            <person name="Record E."/>
            <person name="Levasseur A."/>
            <person name="Baker S.E."/>
            <person name="Bartholomew K.A."/>
            <person name="Coutinho P.M."/>
            <person name="Erdmann S."/>
            <person name="Fowler T.J."/>
            <person name="Gathman A.C."/>
            <person name="Lombard V."/>
            <person name="Henrissat B."/>
            <person name="Knabe N."/>
            <person name="Kuees U."/>
            <person name="Lilly W.W."/>
            <person name="Lindquist E."/>
            <person name="Lucas S."/>
            <person name="Magnuson J.K."/>
            <person name="Piumi F."/>
            <person name="Raudaskoski M."/>
            <person name="Salamov A."/>
            <person name="Schmutz J."/>
            <person name="Schwarze F.W.M.R."/>
            <person name="vanKuyk P.A."/>
            <person name="Horton J.S."/>
            <person name="Grigoriev I.V."/>
            <person name="Woesten H.A.B."/>
        </authorList>
    </citation>
    <scope>NUCLEOTIDE SEQUENCE [LARGE SCALE GENOMIC DNA]</scope>
    <source>
        <strain evidence="2">H4-8 / FGSC 9210</strain>
    </source>
</reference>
<dbReference type="Pfam" id="PF10294">
    <property type="entry name" value="Methyltransf_16"/>
    <property type="match status" value="1"/>
</dbReference>
<dbReference type="PANTHER" id="PTHR14614">
    <property type="entry name" value="HEPATOCELLULAR CARCINOMA-ASSOCIATED ANTIGEN"/>
    <property type="match status" value="1"/>
</dbReference>